<gene>
    <name evidence="3" type="ORF">ABB34_00945</name>
</gene>
<dbReference type="AlphaFoldDB" id="A0A0R0EDC8"/>
<evidence type="ECO:0000256" key="1">
    <source>
        <dbReference type="SAM" id="MobiDB-lite"/>
    </source>
</evidence>
<keyword evidence="4" id="KW-1185">Reference proteome</keyword>
<sequence length="275" mass="29395">MKDRKAVWPWVVAGVAVVGGAGWWLFRDNLSPAPGASPFAAQAPAGESRIEPPAAAPEAQPAQIPQHPLERDDSADAGLPALGDSDATAQQALASLFASDVLALLRQDHLVQRLVMHIDNLTQPAMPSNALAARPLPGSLQVEGDAASGGVRIAAANAARYAPWVKAFTAVDADALVAAYLRLYPLVQEAWREAGHPDGHFNDRLVAVIDHLLQAPEPARPLEVELDERGRYRFVDPGLQSRSVGQKLLLRLDAEQSRAVRQQLRAIRAAVTRGG</sequence>
<feature type="region of interest" description="Disordered" evidence="1">
    <location>
        <begin position="37"/>
        <end position="83"/>
    </location>
</feature>
<keyword evidence="2" id="KW-0812">Transmembrane</keyword>
<organism evidence="3 4">
    <name type="scientific">Stenotrophomonas daejeonensis</name>
    <dbReference type="NCBI Taxonomy" id="659018"/>
    <lineage>
        <taxon>Bacteria</taxon>
        <taxon>Pseudomonadati</taxon>
        <taxon>Pseudomonadota</taxon>
        <taxon>Gammaproteobacteria</taxon>
        <taxon>Lysobacterales</taxon>
        <taxon>Lysobacteraceae</taxon>
        <taxon>Stenotrophomonas</taxon>
    </lineage>
</organism>
<accession>A0A0R0EDC8</accession>
<feature type="transmembrane region" description="Helical" evidence="2">
    <location>
        <begin position="7"/>
        <end position="26"/>
    </location>
</feature>
<comment type="caution">
    <text evidence="3">The sequence shown here is derived from an EMBL/GenBank/DDBJ whole genome shotgun (WGS) entry which is preliminary data.</text>
</comment>
<evidence type="ECO:0000313" key="4">
    <source>
        <dbReference type="Proteomes" id="UP000050940"/>
    </source>
</evidence>
<evidence type="ECO:0000256" key="2">
    <source>
        <dbReference type="SAM" id="Phobius"/>
    </source>
</evidence>
<reference evidence="3 4" key="1">
    <citation type="submission" date="2015-05" db="EMBL/GenBank/DDBJ databases">
        <title>Genome sequencing and analysis of members of genus Stenotrophomonas.</title>
        <authorList>
            <person name="Patil P.P."/>
            <person name="Midha S."/>
            <person name="Patil P.B."/>
        </authorList>
    </citation>
    <scope>NUCLEOTIDE SEQUENCE [LARGE SCALE GENOMIC DNA]</scope>
    <source>
        <strain evidence="3 4">JCM 16244</strain>
    </source>
</reference>
<proteinExistence type="predicted"/>
<dbReference type="OrthoDB" id="5502479at2"/>
<dbReference type="PATRIC" id="fig|659018.3.peg.2189"/>
<feature type="compositionally biased region" description="Low complexity" evidence="1">
    <location>
        <begin position="51"/>
        <end position="66"/>
    </location>
</feature>
<dbReference type="Proteomes" id="UP000050940">
    <property type="component" value="Unassembled WGS sequence"/>
</dbReference>
<dbReference type="InterPro" id="IPR021382">
    <property type="entry name" value="DUF3014"/>
</dbReference>
<dbReference type="RefSeq" id="WP_057639363.1">
    <property type="nucleotide sequence ID" value="NZ_LDJP01000006.1"/>
</dbReference>
<protein>
    <submittedName>
        <fullName evidence="3">Membrane protein</fullName>
    </submittedName>
</protein>
<evidence type="ECO:0000313" key="3">
    <source>
        <dbReference type="EMBL" id="KRG88264.1"/>
    </source>
</evidence>
<name>A0A0R0EDC8_9GAMM</name>
<keyword evidence="2" id="KW-0472">Membrane</keyword>
<dbReference type="STRING" id="659018.ABB34_00945"/>
<dbReference type="Pfam" id="PF11219">
    <property type="entry name" value="DUF3014"/>
    <property type="match status" value="1"/>
</dbReference>
<keyword evidence="2" id="KW-1133">Transmembrane helix</keyword>
<dbReference type="EMBL" id="LDJP01000006">
    <property type="protein sequence ID" value="KRG88264.1"/>
    <property type="molecule type" value="Genomic_DNA"/>
</dbReference>